<dbReference type="AlphaFoldDB" id="A0A934MMI1"/>
<accession>A0A934MMI1</accession>
<reference evidence="10" key="1">
    <citation type="submission" date="2020-12" db="EMBL/GenBank/DDBJ databases">
        <authorList>
            <person name="Huq M.A."/>
        </authorList>
    </citation>
    <scope>NUCLEOTIDE SEQUENCE</scope>
    <source>
        <strain evidence="10">MAHUQ-46</strain>
    </source>
</reference>
<dbReference type="EC" id="3.4.21.89" evidence="4 7"/>
<evidence type="ECO:0000313" key="10">
    <source>
        <dbReference type="EMBL" id="MBJ6363355.1"/>
    </source>
</evidence>
<feature type="compositionally biased region" description="Polar residues" evidence="8">
    <location>
        <begin position="11"/>
        <end position="35"/>
    </location>
</feature>
<dbReference type="GO" id="GO:0009003">
    <property type="term" value="F:signal peptidase activity"/>
    <property type="evidence" value="ECO:0007669"/>
    <property type="project" value="UniProtKB-EC"/>
</dbReference>
<dbReference type="GO" id="GO:0004252">
    <property type="term" value="F:serine-type endopeptidase activity"/>
    <property type="evidence" value="ECO:0007669"/>
    <property type="project" value="InterPro"/>
</dbReference>
<keyword evidence="11" id="KW-1185">Reference proteome</keyword>
<comment type="similarity">
    <text evidence="3 7">Belongs to the peptidase S26 family.</text>
</comment>
<dbReference type="InterPro" id="IPR019533">
    <property type="entry name" value="Peptidase_S26"/>
</dbReference>
<feature type="domain" description="Peptidase S26" evidence="9">
    <location>
        <begin position="53"/>
        <end position="222"/>
    </location>
</feature>
<dbReference type="CDD" id="cd06530">
    <property type="entry name" value="S26_SPase_I"/>
    <property type="match status" value="1"/>
</dbReference>
<dbReference type="InterPro" id="IPR000223">
    <property type="entry name" value="Pept_S26A_signal_pept_1"/>
</dbReference>
<keyword evidence="5 7" id="KW-0378">Hydrolase</keyword>
<dbReference type="RefSeq" id="WP_199020903.1">
    <property type="nucleotide sequence ID" value="NZ_JAELUP010000103.1"/>
</dbReference>
<keyword evidence="7" id="KW-0812">Transmembrane</keyword>
<gene>
    <name evidence="10" type="primary">lepB</name>
    <name evidence="10" type="ORF">JFN88_19305</name>
</gene>
<dbReference type="Proteomes" id="UP000640274">
    <property type="component" value="Unassembled WGS sequence"/>
</dbReference>
<dbReference type="EMBL" id="JAELUP010000103">
    <property type="protein sequence ID" value="MBJ6363355.1"/>
    <property type="molecule type" value="Genomic_DNA"/>
</dbReference>
<feature type="compositionally biased region" description="Basic and acidic residues" evidence="8">
    <location>
        <begin position="1"/>
        <end position="10"/>
    </location>
</feature>
<feature type="transmembrane region" description="Helical" evidence="7">
    <location>
        <begin position="55"/>
        <end position="79"/>
    </location>
</feature>
<proteinExistence type="inferred from homology"/>
<dbReference type="NCBIfam" id="TIGR02227">
    <property type="entry name" value="sigpep_I_bact"/>
    <property type="match status" value="1"/>
</dbReference>
<dbReference type="Pfam" id="PF10502">
    <property type="entry name" value="Peptidase_S26"/>
    <property type="match status" value="1"/>
</dbReference>
<dbReference type="PRINTS" id="PR00727">
    <property type="entry name" value="LEADERPTASE"/>
</dbReference>
<feature type="active site" evidence="6">
    <location>
        <position position="125"/>
    </location>
</feature>
<keyword evidence="7" id="KW-0645">Protease</keyword>
<protein>
    <recommendedName>
        <fullName evidence="4 7">Signal peptidase I</fullName>
        <ecNumber evidence="4 7">3.4.21.89</ecNumber>
    </recommendedName>
</protein>
<keyword evidence="7" id="KW-0472">Membrane</keyword>
<sequence>MEQKPEEQVEQHNSGQSSDVSSGQPYSGASGSLGTPGQEATAPKPNKAKREAMEWIKALAIAALLVLVIRSFLFSPFIVDGPSMKPNFHTGERVIVNKILYDIRGPKRGEVVVFHVPQENRDFIKRVIGVPGDKVKLEGDDLYINGEKVEEPYLKGAIEQARKENRLYNMTENFPNSFVQSDVVPEGMFLAFGDNRSDSRDSRMIGYISTKELVGRADVIFWPLKDMQIIKHG</sequence>
<feature type="active site" evidence="6">
    <location>
        <position position="83"/>
    </location>
</feature>
<comment type="subcellular location">
    <subcellularLocation>
        <location evidence="2">Cell membrane</location>
        <topology evidence="2">Single-pass type II membrane protein</topology>
    </subcellularLocation>
    <subcellularLocation>
        <location evidence="7">Membrane</location>
        <topology evidence="7">Single-pass type II membrane protein</topology>
    </subcellularLocation>
</comment>
<dbReference type="PANTHER" id="PTHR43390">
    <property type="entry name" value="SIGNAL PEPTIDASE I"/>
    <property type="match status" value="1"/>
</dbReference>
<evidence type="ECO:0000256" key="3">
    <source>
        <dbReference type="ARBA" id="ARBA00009370"/>
    </source>
</evidence>
<dbReference type="Gene3D" id="2.10.109.10">
    <property type="entry name" value="Umud Fragment, subunit A"/>
    <property type="match status" value="1"/>
</dbReference>
<evidence type="ECO:0000259" key="9">
    <source>
        <dbReference type="Pfam" id="PF10502"/>
    </source>
</evidence>
<dbReference type="GO" id="GO:0006465">
    <property type="term" value="P:signal peptide processing"/>
    <property type="evidence" value="ECO:0007669"/>
    <property type="project" value="InterPro"/>
</dbReference>
<comment type="catalytic activity">
    <reaction evidence="1 7">
        <text>Cleavage of hydrophobic, N-terminal signal or leader sequences from secreted and periplasmic proteins.</text>
        <dbReference type="EC" id="3.4.21.89"/>
    </reaction>
</comment>
<dbReference type="InterPro" id="IPR019757">
    <property type="entry name" value="Pept_S26A_signal_pept_1_Lys-AS"/>
</dbReference>
<evidence type="ECO:0000256" key="1">
    <source>
        <dbReference type="ARBA" id="ARBA00000677"/>
    </source>
</evidence>
<evidence type="ECO:0000256" key="6">
    <source>
        <dbReference type="PIRSR" id="PIRSR600223-1"/>
    </source>
</evidence>
<name>A0A934MMI1_9BACL</name>
<organism evidence="10 11">
    <name type="scientific">Paenibacillus roseus</name>
    <dbReference type="NCBI Taxonomy" id="2798579"/>
    <lineage>
        <taxon>Bacteria</taxon>
        <taxon>Bacillati</taxon>
        <taxon>Bacillota</taxon>
        <taxon>Bacilli</taxon>
        <taxon>Bacillales</taxon>
        <taxon>Paenibacillaceae</taxon>
        <taxon>Paenibacillus</taxon>
    </lineage>
</organism>
<comment type="caution">
    <text evidence="10">The sequence shown here is derived from an EMBL/GenBank/DDBJ whole genome shotgun (WGS) entry which is preliminary data.</text>
</comment>
<dbReference type="SUPFAM" id="SSF51306">
    <property type="entry name" value="LexA/Signal peptidase"/>
    <property type="match status" value="1"/>
</dbReference>
<feature type="region of interest" description="Disordered" evidence="8">
    <location>
        <begin position="1"/>
        <end position="46"/>
    </location>
</feature>
<dbReference type="PANTHER" id="PTHR43390:SF1">
    <property type="entry name" value="CHLOROPLAST PROCESSING PEPTIDASE"/>
    <property type="match status" value="1"/>
</dbReference>
<dbReference type="InterPro" id="IPR036286">
    <property type="entry name" value="LexA/Signal_pep-like_sf"/>
</dbReference>
<keyword evidence="7" id="KW-1133">Transmembrane helix</keyword>
<evidence type="ECO:0000256" key="7">
    <source>
        <dbReference type="RuleBase" id="RU362042"/>
    </source>
</evidence>
<dbReference type="PROSITE" id="PS00760">
    <property type="entry name" value="SPASE_I_2"/>
    <property type="match status" value="1"/>
</dbReference>
<evidence type="ECO:0000256" key="5">
    <source>
        <dbReference type="ARBA" id="ARBA00022801"/>
    </source>
</evidence>
<evidence type="ECO:0000256" key="8">
    <source>
        <dbReference type="SAM" id="MobiDB-lite"/>
    </source>
</evidence>
<evidence type="ECO:0000313" key="11">
    <source>
        <dbReference type="Proteomes" id="UP000640274"/>
    </source>
</evidence>
<evidence type="ECO:0000256" key="4">
    <source>
        <dbReference type="ARBA" id="ARBA00013208"/>
    </source>
</evidence>
<evidence type="ECO:0000256" key="2">
    <source>
        <dbReference type="ARBA" id="ARBA00004401"/>
    </source>
</evidence>
<dbReference type="GO" id="GO:0005886">
    <property type="term" value="C:plasma membrane"/>
    <property type="evidence" value="ECO:0007669"/>
    <property type="project" value="UniProtKB-SubCell"/>
</dbReference>